<reference evidence="1 2" key="1">
    <citation type="journal article" date="2014" name="FEMS Microbiol. Ecol.">
        <title>Genomic differentiation among two strains of the PS1 clade isolated from geographically separated marine habitats.</title>
        <authorList>
            <person name="Jimenez-Infante F."/>
            <person name="Ngugi D.K."/>
            <person name="Alam I."/>
            <person name="Rashid M."/>
            <person name="Baalawi W."/>
            <person name="Kamau A.A."/>
            <person name="Bajic V.B."/>
            <person name="Stingl U."/>
        </authorList>
    </citation>
    <scope>NUCLEOTIDE SEQUENCE [LARGE SCALE GENOMIC DNA]</scope>
    <source>
        <strain evidence="1 2">RS24</strain>
    </source>
</reference>
<protein>
    <recommendedName>
        <fullName evidence="3">VOC domain-containing protein</fullName>
    </recommendedName>
</protein>
<sequence>MRRLLNFSGLIVAVFFVFYSLIIPVHGSQKVYNSSIADQPWQEVVIIVRDLEGIAAFFTKIGKYEVLWRGFADKSEISFLGVSTEINENVTAESLLLGHKKFPTGQIRLIKFNNAGKQKPMRPGGHAWDSGCYFSLMVRMKNIEKIYEDAIELGWWTETPITPLDFGASKLKVVIFRGPQGIQIQGYERLSPSLPETIPDFDILSAPFNIMQMVRNRNHSFKFFTEKLGFHTFYHGKPYVSKKPKPMPIGIPANITTQSRYVASIVSPKPGEFGRMEMIETIDLKGYDFSKNCVAPNYGILSVRFPVRDIKTTKQLLLKRGVNIDHESSKIYIPKLGLLDALSINTPDGARIEFYKPQ</sequence>
<evidence type="ECO:0008006" key="3">
    <source>
        <dbReference type="Google" id="ProtNLM"/>
    </source>
</evidence>
<accession>U2WV46</accession>
<dbReference type="OrthoDB" id="793940at2"/>
<organism evidence="1 2">
    <name type="scientific">Candidatus Micropelagius thuwalensis</name>
    <dbReference type="NCBI Taxonomy" id="1397666"/>
    <lineage>
        <taxon>Bacteria</taxon>
        <taxon>Pseudomonadati</taxon>
        <taxon>Pseudomonadota</taxon>
        <taxon>Alphaproteobacteria</taxon>
        <taxon>PS1 clade</taxon>
        <taxon>Candidatus Micropelagius</taxon>
    </lineage>
</organism>
<dbReference type="eggNOG" id="COG0346">
    <property type="taxonomic scope" value="Bacteria"/>
</dbReference>
<name>U2WV46_9PROT</name>
<proteinExistence type="predicted"/>
<dbReference type="STRING" id="1397666.RS24_00354"/>
<dbReference type="EMBL" id="AWXE01000001">
    <property type="protein sequence ID" value="ERL47415.1"/>
    <property type="molecule type" value="Genomic_DNA"/>
</dbReference>
<dbReference type="Gene3D" id="3.10.180.10">
    <property type="entry name" value="2,3-Dihydroxybiphenyl 1,2-Dioxygenase, domain 1"/>
    <property type="match status" value="2"/>
</dbReference>
<dbReference type="Proteomes" id="UP000016762">
    <property type="component" value="Unassembled WGS sequence"/>
</dbReference>
<dbReference type="RefSeq" id="WP_021776433.1">
    <property type="nucleotide sequence ID" value="NZ_AWXE01000001.1"/>
</dbReference>
<dbReference type="InterPro" id="IPR029068">
    <property type="entry name" value="Glyas_Bleomycin-R_OHBP_Dase"/>
</dbReference>
<dbReference type="SUPFAM" id="SSF54593">
    <property type="entry name" value="Glyoxalase/Bleomycin resistance protein/Dihydroxybiphenyl dioxygenase"/>
    <property type="match status" value="2"/>
</dbReference>
<evidence type="ECO:0000313" key="1">
    <source>
        <dbReference type="EMBL" id="ERL47415.1"/>
    </source>
</evidence>
<evidence type="ECO:0000313" key="2">
    <source>
        <dbReference type="Proteomes" id="UP000016762"/>
    </source>
</evidence>
<keyword evidence="2" id="KW-1185">Reference proteome</keyword>
<comment type="caution">
    <text evidence="1">The sequence shown here is derived from an EMBL/GenBank/DDBJ whole genome shotgun (WGS) entry which is preliminary data.</text>
</comment>
<dbReference type="AlphaFoldDB" id="U2WV46"/>
<gene>
    <name evidence="1" type="ORF">RS24_00354</name>
</gene>